<organism evidence="4 5">
    <name type="scientific">Staphylococcus pasteuri_A</name>
    <dbReference type="NCBI Taxonomy" id="3062664"/>
    <lineage>
        <taxon>Bacteria</taxon>
        <taxon>Bacillati</taxon>
        <taxon>Bacillota</taxon>
        <taxon>Bacilli</taxon>
        <taxon>Bacillales</taxon>
        <taxon>Staphylococcaceae</taxon>
        <taxon>Staphylococcus</taxon>
    </lineage>
</organism>
<evidence type="ECO:0000259" key="3">
    <source>
        <dbReference type="Pfam" id="PF00441"/>
    </source>
</evidence>
<dbReference type="PANTHER" id="PTHR48083:SF20">
    <property type="entry name" value="LONG-CHAIN SPECIFIC ACYL-COA DEHYDROGENASE, MITOCHONDRIAL"/>
    <property type="match status" value="1"/>
</dbReference>
<dbReference type="GO" id="GO:0005737">
    <property type="term" value="C:cytoplasm"/>
    <property type="evidence" value="ECO:0007669"/>
    <property type="project" value="TreeGrafter"/>
</dbReference>
<dbReference type="InterPro" id="IPR009075">
    <property type="entry name" value="AcylCo_DH/oxidase_C"/>
</dbReference>
<dbReference type="Proteomes" id="UP001170310">
    <property type="component" value="Unassembled WGS sequence"/>
</dbReference>
<comment type="caution">
    <text evidence="4">The sequence shown here is derived from an EMBL/GenBank/DDBJ whole genome shotgun (WGS) entry which is preliminary data.</text>
</comment>
<feature type="domain" description="Acyl-CoA dehydrogenase/oxidase C-terminal" evidence="3">
    <location>
        <begin position="2"/>
        <end position="61"/>
    </location>
</feature>
<dbReference type="EMBL" id="JAUOQO010001005">
    <property type="protein sequence ID" value="MDO6575641.1"/>
    <property type="molecule type" value="Genomic_DNA"/>
</dbReference>
<gene>
    <name evidence="4" type="ORF">Q4528_16150</name>
</gene>
<proteinExistence type="predicted"/>
<keyword evidence="5" id="KW-1185">Reference proteome</keyword>
<feature type="non-terminal residue" evidence="4">
    <location>
        <position position="62"/>
    </location>
</feature>
<keyword evidence="2" id="KW-0560">Oxidoreductase</keyword>
<dbReference type="Gene3D" id="1.20.140.10">
    <property type="entry name" value="Butyryl-CoA Dehydrogenase, subunit A, domain 3"/>
    <property type="match status" value="1"/>
</dbReference>
<dbReference type="InterPro" id="IPR050741">
    <property type="entry name" value="Acyl-CoA_dehydrogenase"/>
</dbReference>
<dbReference type="Pfam" id="PF00441">
    <property type="entry name" value="Acyl-CoA_dh_1"/>
    <property type="match status" value="1"/>
</dbReference>
<dbReference type="PANTHER" id="PTHR48083">
    <property type="entry name" value="MEDIUM-CHAIN SPECIFIC ACYL-COA DEHYDROGENASE, MITOCHONDRIAL-RELATED"/>
    <property type="match status" value="1"/>
</dbReference>
<evidence type="ECO:0000256" key="1">
    <source>
        <dbReference type="ARBA" id="ARBA00022630"/>
    </source>
</evidence>
<dbReference type="SUPFAM" id="SSF47203">
    <property type="entry name" value="Acyl-CoA dehydrogenase C-terminal domain-like"/>
    <property type="match status" value="1"/>
</dbReference>
<evidence type="ECO:0000256" key="2">
    <source>
        <dbReference type="ARBA" id="ARBA00023002"/>
    </source>
</evidence>
<dbReference type="InterPro" id="IPR036250">
    <property type="entry name" value="AcylCo_DH-like_C"/>
</dbReference>
<dbReference type="GO" id="GO:0003995">
    <property type="term" value="F:acyl-CoA dehydrogenase activity"/>
    <property type="evidence" value="ECO:0007669"/>
    <property type="project" value="TreeGrafter"/>
</dbReference>
<reference evidence="4" key="1">
    <citation type="submission" date="2023-07" db="EMBL/GenBank/DDBJ databases">
        <title>Genome content predicts the carbon catabolic preferences of heterotrophic bacteria.</title>
        <authorList>
            <person name="Gralka M."/>
        </authorList>
    </citation>
    <scope>NUCLEOTIDE SEQUENCE</scope>
    <source>
        <strain evidence="4">E2R20</strain>
    </source>
</reference>
<dbReference type="GO" id="GO:0050660">
    <property type="term" value="F:flavin adenine dinucleotide binding"/>
    <property type="evidence" value="ECO:0007669"/>
    <property type="project" value="TreeGrafter"/>
</dbReference>
<sequence length="62" mass="7130">MMVGLAEERLTGAVSYVARAERSFEITLEYVKDRNAFGRPIGAFQNTRFKMAEMRTQLDVAW</sequence>
<accession>A0AAW7YZ69</accession>
<dbReference type="GO" id="GO:0033539">
    <property type="term" value="P:fatty acid beta-oxidation using acyl-CoA dehydrogenase"/>
    <property type="evidence" value="ECO:0007669"/>
    <property type="project" value="TreeGrafter"/>
</dbReference>
<keyword evidence="1" id="KW-0285">Flavoprotein</keyword>
<evidence type="ECO:0000313" key="5">
    <source>
        <dbReference type="Proteomes" id="UP001170310"/>
    </source>
</evidence>
<protein>
    <submittedName>
        <fullName evidence="4">Acyl-CoA dehydrogenase family protein</fullName>
    </submittedName>
</protein>
<name>A0AAW7YZ69_9STAP</name>
<dbReference type="AlphaFoldDB" id="A0AAW7YZ69"/>
<evidence type="ECO:0000313" key="4">
    <source>
        <dbReference type="EMBL" id="MDO6575641.1"/>
    </source>
</evidence>